<evidence type="ECO:0000313" key="8">
    <source>
        <dbReference type="Proteomes" id="UP000183407"/>
    </source>
</evidence>
<dbReference type="Pfam" id="PF08352">
    <property type="entry name" value="oligo_HPY"/>
    <property type="match status" value="2"/>
</dbReference>
<evidence type="ECO:0000256" key="3">
    <source>
        <dbReference type="ARBA" id="ARBA00022741"/>
    </source>
</evidence>
<evidence type="ECO:0000256" key="5">
    <source>
        <dbReference type="SAM" id="MobiDB-lite"/>
    </source>
</evidence>
<organism evidence="7 8">
    <name type="scientific">Rhodococcus jostii</name>
    <dbReference type="NCBI Taxonomy" id="132919"/>
    <lineage>
        <taxon>Bacteria</taxon>
        <taxon>Bacillati</taxon>
        <taxon>Actinomycetota</taxon>
        <taxon>Actinomycetes</taxon>
        <taxon>Mycobacteriales</taxon>
        <taxon>Nocardiaceae</taxon>
        <taxon>Rhodococcus</taxon>
    </lineage>
</organism>
<dbReference type="NCBIfam" id="NF008453">
    <property type="entry name" value="PRK11308.1"/>
    <property type="match status" value="2"/>
</dbReference>
<accession>A0A1H4JDQ6</accession>
<dbReference type="InterPro" id="IPR050319">
    <property type="entry name" value="ABC_transp_ATP-bind"/>
</dbReference>
<dbReference type="InterPro" id="IPR017871">
    <property type="entry name" value="ABC_transporter-like_CS"/>
</dbReference>
<sequence>MSASPLIRVENLRVSFDTSSSPTGTTEVIHGVSFSLHQGEILAVVGESGSGKSVTARSLLGLSGIGARVTADRFELFDEDATKSCERFWRQIRGNRIGLILQDALTALDPLRTIGSEIDEALTAHGPRASRRARVDQVETLLRSVGISDPHLKRRQHSHQLSGGQRQRALIASALAAQPEVLVADEPTTALDVTVQKRILDLLAEKVRDGRSMILVSHDLAVVSSIADRIIVMREGRIVEEGFAREVIDQPKHPYTRSLIESIPSRSTKGSLLRGGNAPIRARSSSAPESPDPMLSVASISKTYRARKSTVRAVGDVSFDLARGQILGVVGESGSGKSTIARIVAGLEDADSGSIEFDGVQLRDRRELLGQIQLIAQDSLGSFDPRYTVREIIAESAALVSDTSREKNVLVEQLLDEVHLPAATADRHPRTLSGGQRQRVNIARALGSRPKLVVCDEPVSALDVSVQAEILDLIADIRAAHDTSFLFISHDLGVVHHLCDNVLVLEGGAVVEHGEADTVFTNPRHPYTKKLLNSLPQLV</sequence>
<dbReference type="GO" id="GO:0015833">
    <property type="term" value="P:peptide transport"/>
    <property type="evidence" value="ECO:0007669"/>
    <property type="project" value="InterPro"/>
</dbReference>
<dbReference type="PROSITE" id="PS00211">
    <property type="entry name" value="ABC_TRANSPORTER_1"/>
    <property type="match status" value="2"/>
</dbReference>
<dbReference type="EMBL" id="FNTL01000003">
    <property type="protein sequence ID" value="SEB44489.1"/>
    <property type="molecule type" value="Genomic_DNA"/>
</dbReference>
<comment type="similarity">
    <text evidence="1">Belongs to the ABC transporter superfamily.</text>
</comment>
<reference evidence="8" key="1">
    <citation type="submission" date="2016-10" db="EMBL/GenBank/DDBJ databases">
        <authorList>
            <person name="Varghese N."/>
        </authorList>
    </citation>
    <scope>NUCLEOTIDE SEQUENCE [LARGE SCALE GENOMIC DNA]</scope>
    <source>
        <strain evidence="8">DSM 44719</strain>
    </source>
</reference>
<dbReference type="InterPro" id="IPR003439">
    <property type="entry name" value="ABC_transporter-like_ATP-bd"/>
</dbReference>
<gene>
    <name evidence="7" type="ORF">SAMN04490220_0836</name>
</gene>
<proteinExistence type="inferred from homology"/>
<dbReference type="Gene3D" id="3.40.50.300">
    <property type="entry name" value="P-loop containing nucleotide triphosphate hydrolases"/>
    <property type="match status" value="2"/>
</dbReference>
<dbReference type="SUPFAM" id="SSF52540">
    <property type="entry name" value="P-loop containing nucleoside triphosphate hydrolases"/>
    <property type="match status" value="2"/>
</dbReference>
<evidence type="ECO:0000256" key="2">
    <source>
        <dbReference type="ARBA" id="ARBA00022448"/>
    </source>
</evidence>
<dbReference type="PANTHER" id="PTHR43776">
    <property type="entry name" value="TRANSPORT ATP-BINDING PROTEIN"/>
    <property type="match status" value="1"/>
</dbReference>
<dbReference type="GO" id="GO:0016887">
    <property type="term" value="F:ATP hydrolysis activity"/>
    <property type="evidence" value="ECO:0007669"/>
    <property type="project" value="InterPro"/>
</dbReference>
<protein>
    <submittedName>
        <fullName evidence="7">Peptide/nickel transport system ATP-binding protein</fullName>
    </submittedName>
</protein>
<dbReference type="PROSITE" id="PS50893">
    <property type="entry name" value="ABC_TRANSPORTER_2"/>
    <property type="match status" value="2"/>
</dbReference>
<dbReference type="Pfam" id="PF00005">
    <property type="entry name" value="ABC_tran"/>
    <property type="match status" value="2"/>
</dbReference>
<dbReference type="Proteomes" id="UP000183407">
    <property type="component" value="Unassembled WGS sequence"/>
</dbReference>
<keyword evidence="4 7" id="KW-0067">ATP-binding</keyword>
<dbReference type="CDD" id="cd03257">
    <property type="entry name" value="ABC_NikE_OppD_transporters"/>
    <property type="match status" value="2"/>
</dbReference>
<dbReference type="InterPro" id="IPR003593">
    <property type="entry name" value="AAA+_ATPase"/>
</dbReference>
<dbReference type="PANTHER" id="PTHR43776:SF7">
    <property type="entry name" value="D,D-DIPEPTIDE TRANSPORT ATP-BINDING PROTEIN DDPF-RELATED"/>
    <property type="match status" value="1"/>
</dbReference>
<dbReference type="OrthoDB" id="8036461at2"/>
<evidence type="ECO:0000313" key="7">
    <source>
        <dbReference type="EMBL" id="SEB44489.1"/>
    </source>
</evidence>
<dbReference type="GO" id="GO:0055085">
    <property type="term" value="P:transmembrane transport"/>
    <property type="evidence" value="ECO:0007669"/>
    <property type="project" value="UniProtKB-ARBA"/>
</dbReference>
<evidence type="ECO:0000256" key="4">
    <source>
        <dbReference type="ARBA" id="ARBA00022840"/>
    </source>
</evidence>
<evidence type="ECO:0000256" key="1">
    <source>
        <dbReference type="ARBA" id="ARBA00005417"/>
    </source>
</evidence>
<keyword evidence="3" id="KW-0547">Nucleotide-binding</keyword>
<feature type="domain" description="ABC transporter" evidence="6">
    <location>
        <begin position="295"/>
        <end position="532"/>
    </location>
</feature>
<dbReference type="InterPro" id="IPR013563">
    <property type="entry name" value="Oligopep_ABC_C"/>
</dbReference>
<dbReference type="InterPro" id="IPR027417">
    <property type="entry name" value="P-loop_NTPase"/>
</dbReference>
<dbReference type="SMART" id="SM00382">
    <property type="entry name" value="AAA"/>
    <property type="match status" value="2"/>
</dbReference>
<feature type="domain" description="ABC transporter" evidence="6">
    <location>
        <begin position="7"/>
        <end position="260"/>
    </location>
</feature>
<name>A0A1H4JDQ6_RHOJO</name>
<feature type="region of interest" description="Disordered" evidence="5">
    <location>
        <begin position="267"/>
        <end position="294"/>
    </location>
</feature>
<dbReference type="AlphaFoldDB" id="A0A1H4JDQ6"/>
<dbReference type="GO" id="GO:0005524">
    <property type="term" value="F:ATP binding"/>
    <property type="evidence" value="ECO:0007669"/>
    <property type="project" value="UniProtKB-KW"/>
</dbReference>
<evidence type="ECO:0000259" key="6">
    <source>
        <dbReference type="PROSITE" id="PS50893"/>
    </source>
</evidence>
<keyword evidence="2" id="KW-0813">Transport</keyword>